<evidence type="ECO:0000313" key="2">
    <source>
        <dbReference type="EMBL" id="GGK62852.1"/>
    </source>
</evidence>
<dbReference type="Proteomes" id="UP000645217">
    <property type="component" value="Unassembled WGS sequence"/>
</dbReference>
<organism evidence="2 3">
    <name type="scientific">Sphaerisporangium melleum</name>
    <dbReference type="NCBI Taxonomy" id="321316"/>
    <lineage>
        <taxon>Bacteria</taxon>
        <taxon>Bacillati</taxon>
        <taxon>Actinomycetota</taxon>
        <taxon>Actinomycetes</taxon>
        <taxon>Streptosporangiales</taxon>
        <taxon>Streptosporangiaceae</taxon>
        <taxon>Sphaerisporangium</taxon>
    </lineage>
</organism>
<evidence type="ECO:0000313" key="3">
    <source>
        <dbReference type="Proteomes" id="UP000645217"/>
    </source>
</evidence>
<proteinExistence type="predicted"/>
<reference evidence="2" key="1">
    <citation type="journal article" date="2014" name="Int. J. Syst. Evol. Microbiol.">
        <title>Complete genome sequence of Corynebacterium casei LMG S-19264T (=DSM 44701T), isolated from a smear-ripened cheese.</title>
        <authorList>
            <consortium name="US DOE Joint Genome Institute (JGI-PGF)"/>
            <person name="Walter F."/>
            <person name="Albersmeier A."/>
            <person name="Kalinowski J."/>
            <person name="Ruckert C."/>
        </authorList>
    </citation>
    <scope>NUCLEOTIDE SEQUENCE</scope>
    <source>
        <strain evidence="2">JCM 13064</strain>
    </source>
</reference>
<keyword evidence="3" id="KW-1185">Reference proteome</keyword>
<name>A0A917VBZ7_9ACTN</name>
<gene>
    <name evidence="2" type="ORF">GCM10007964_02460</name>
</gene>
<feature type="chain" id="PRO_5038362271" description="GH18 domain-containing protein" evidence="1">
    <location>
        <begin position="20"/>
        <end position="333"/>
    </location>
</feature>
<comment type="caution">
    <text evidence="2">The sequence shown here is derived from an EMBL/GenBank/DDBJ whole genome shotgun (WGS) entry which is preliminary data.</text>
</comment>
<dbReference type="Gene3D" id="3.20.20.80">
    <property type="entry name" value="Glycosidases"/>
    <property type="match status" value="1"/>
</dbReference>
<keyword evidence="1" id="KW-0732">Signal</keyword>
<accession>A0A917VBZ7</accession>
<evidence type="ECO:0008006" key="4">
    <source>
        <dbReference type="Google" id="ProtNLM"/>
    </source>
</evidence>
<dbReference type="AlphaFoldDB" id="A0A917VBZ7"/>
<evidence type="ECO:0000256" key="1">
    <source>
        <dbReference type="SAM" id="SignalP"/>
    </source>
</evidence>
<protein>
    <recommendedName>
        <fullName evidence="4">GH18 domain-containing protein</fullName>
    </recommendedName>
</protein>
<dbReference type="InterPro" id="IPR017853">
    <property type="entry name" value="GH"/>
</dbReference>
<feature type="signal peptide" evidence="1">
    <location>
        <begin position="1"/>
        <end position="19"/>
    </location>
</feature>
<reference evidence="2" key="2">
    <citation type="submission" date="2020-09" db="EMBL/GenBank/DDBJ databases">
        <authorList>
            <person name="Sun Q."/>
            <person name="Ohkuma M."/>
        </authorList>
    </citation>
    <scope>NUCLEOTIDE SEQUENCE</scope>
    <source>
        <strain evidence="2">JCM 13064</strain>
    </source>
</reference>
<dbReference type="SUPFAM" id="SSF51445">
    <property type="entry name" value="(Trans)glycosidases"/>
    <property type="match status" value="1"/>
</dbReference>
<dbReference type="EMBL" id="BMNT01000001">
    <property type="protein sequence ID" value="GGK62852.1"/>
    <property type="molecule type" value="Genomic_DNA"/>
</dbReference>
<sequence>MWCRLVMGLLSVAPLSAVASGAGLLLLAQGRPAAAPRASGQDAVWLGHAWVDGRNGEPELAAHLRGGGIGDVYLHTGPLEYDGTLPPSRYPRATWAVEALHRAVPGLRVHAWLGQLVDPGKLDLSSPSVRANVIKAAGQVLAAGFDGVHYNFEPTPDGDQGLLALLDGTRAAVPPGRGVLSMSVHHIEPLPGMALAGNSLLGHAKWWTPGYLTQVARRVDQVAVMSYDTAQPTEALYTGYVRRQTALALAAVPPGTRLVMGLPAYHDDNLLRHASAETVAAAVRGVRLGLGATRRPGFGVALYVDFAALPGDWTAYHRDWETAAVSPLRTAPE</sequence>